<evidence type="ECO:0000313" key="2">
    <source>
        <dbReference type="Proteomes" id="UP001367508"/>
    </source>
</evidence>
<reference evidence="1 2" key="1">
    <citation type="submission" date="2024-01" db="EMBL/GenBank/DDBJ databases">
        <title>The genomes of 5 underutilized Papilionoideae crops provide insights into root nodulation and disease resistanc.</title>
        <authorList>
            <person name="Jiang F."/>
        </authorList>
    </citation>
    <scope>NUCLEOTIDE SEQUENCE [LARGE SCALE GENOMIC DNA]</scope>
    <source>
        <strain evidence="1">LVBAO_FW01</strain>
        <tissue evidence="1">Leaves</tissue>
    </source>
</reference>
<name>A0AAN9PZC2_CANGL</name>
<sequence>MDGPRGVVKPNQIIQLGLDMGVQNWLAHFGSPHVHIILVSMDVFVFPKELNQLPLWLQASISEITSQNMLLHIKIHLPLESTCIPTPGLSAAPRNLRHRATLAGQLQSSQFLAIQGTVSEKRRVLPLQRSLCFLFSSPLLEPLPLFLSWRRGCTNSSSSWPGLATPFLSLEVAPSL</sequence>
<gene>
    <name evidence="1" type="ORF">VNO77_34562</name>
</gene>
<dbReference type="Proteomes" id="UP001367508">
    <property type="component" value="Unassembled WGS sequence"/>
</dbReference>
<dbReference type="EMBL" id="JAYMYQ010000008">
    <property type="protein sequence ID" value="KAK7315977.1"/>
    <property type="molecule type" value="Genomic_DNA"/>
</dbReference>
<organism evidence="1 2">
    <name type="scientific">Canavalia gladiata</name>
    <name type="common">Sword bean</name>
    <name type="synonym">Dolichos gladiatus</name>
    <dbReference type="NCBI Taxonomy" id="3824"/>
    <lineage>
        <taxon>Eukaryota</taxon>
        <taxon>Viridiplantae</taxon>
        <taxon>Streptophyta</taxon>
        <taxon>Embryophyta</taxon>
        <taxon>Tracheophyta</taxon>
        <taxon>Spermatophyta</taxon>
        <taxon>Magnoliopsida</taxon>
        <taxon>eudicotyledons</taxon>
        <taxon>Gunneridae</taxon>
        <taxon>Pentapetalae</taxon>
        <taxon>rosids</taxon>
        <taxon>fabids</taxon>
        <taxon>Fabales</taxon>
        <taxon>Fabaceae</taxon>
        <taxon>Papilionoideae</taxon>
        <taxon>50 kb inversion clade</taxon>
        <taxon>NPAAA clade</taxon>
        <taxon>indigoferoid/millettioid clade</taxon>
        <taxon>Phaseoleae</taxon>
        <taxon>Canavalia</taxon>
    </lineage>
</organism>
<evidence type="ECO:0000313" key="1">
    <source>
        <dbReference type="EMBL" id="KAK7315977.1"/>
    </source>
</evidence>
<keyword evidence="2" id="KW-1185">Reference proteome</keyword>
<protein>
    <submittedName>
        <fullName evidence="1">Uncharacterized protein</fullName>
    </submittedName>
</protein>
<comment type="caution">
    <text evidence="1">The sequence shown here is derived from an EMBL/GenBank/DDBJ whole genome shotgun (WGS) entry which is preliminary data.</text>
</comment>
<proteinExistence type="predicted"/>
<accession>A0AAN9PZC2</accession>
<dbReference type="AlphaFoldDB" id="A0AAN9PZC2"/>